<dbReference type="Proteomes" id="UP001065613">
    <property type="component" value="Chromosome"/>
</dbReference>
<name>A0A977PXV9_9CYAN</name>
<accession>A0A977PXV9</accession>
<dbReference type="Pfam" id="PF13289">
    <property type="entry name" value="SIR2_2"/>
    <property type="match status" value="1"/>
</dbReference>
<dbReference type="KEGG" id="wna:KA717_02845"/>
<dbReference type="AlphaFoldDB" id="A0A977PXV9"/>
<proteinExistence type="predicted"/>
<reference evidence="1" key="1">
    <citation type="submission" date="2021-04" db="EMBL/GenBank/DDBJ databases">
        <title>Genome sequence of Woronichinia naegeliana from Washington state freshwater lake bloom.</title>
        <authorList>
            <person name="Dreher T.W."/>
        </authorList>
    </citation>
    <scope>NUCLEOTIDE SEQUENCE</scope>
    <source>
        <strain evidence="1">WA131</strain>
    </source>
</reference>
<gene>
    <name evidence="1" type="ORF">KA717_02845</name>
</gene>
<organism evidence="1">
    <name type="scientific">Woronichinia naegeliana WA131</name>
    <dbReference type="NCBI Taxonomy" id="2824559"/>
    <lineage>
        <taxon>Bacteria</taxon>
        <taxon>Bacillati</taxon>
        <taxon>Cyanobacteriota</taxon>
        <taxon>Cyanophyceae</taxon>
        <taxon>Synechococcales</taxon>
        <taxon>Coelosphaeriaceae</taxon>
        <taxon>Woronichinia</taxon>
    </lineage>
</organism>
<protein>
    <submittedName>
        <fullName evidence="1">SIR2 family protein</fullName>
    </submittedName>
</protein>
<dbReference type="EMBL" id="CP073041">
    <property type="protein sequence ID" value="UXE61885.1"/>
    <property type="molecule type" value="Genomic_DNA"/>
</dbReference>
<sequence>MLSNPYGSVYKIHGCVSDIQNIIITEEDYERFDKRYELIRAQLLSLFIHNPIIFIGYSISDVNIKNILKTIFMCIEPNSKNAERIRKNFLLVEHQKDSISEEIREHDIDIEGFGTIRINKRKTDNYEIIYKSLSNLHLSVSAMDVRKVQDVFKEIKTGGEIKVSITDDLETLKNGEKVLAIGSINNKNMSSILHQK</sequence>
<evidence type="ECO:0000313" key="1">
    <source>
        <dbReference type="EMBL" id="UXE61885.1"/>
    </source>
</evidence>